<dbReference type="PROSITE" id="PS51257">
    <property type="entry name" value="PROKAR_LIPOPROTEIN"/>
    <property type="match status" value="1"/>
</dbReference>
<proteinExistence type="predicted"/>
<gene>
    <name evidence="1" type="ordered locus">SAR11_0414</name>
</gene>
<dbReference type="EMBL" id="CP000084">
    <property type="protein sequence ID" value="AAZ21235.1"/>
    <property type="molecule type" value="Genomic_DNA"/>
</dbReference>
<evidence type="ECO:0000313" key="2">
    <source>
        <dbReference type="Proteomes" id="UP000002528"/>
    </source>
</evidence>
<keyword evidence="2" id="KW-1185">Reference proteome</keyword>
<reference evidence="1 2" key="1">
    <citation type="journal article" date="2005" name="Science">
        <title>Genome streamlining in a cosmopolitan oceanic bacterium.</title>
        <authorList>
            <person name="Giovannoni S.J."/>
            <person name="Tripp H.J."/>
            <person name="Givan S."/>
            <person name="Podar M."/>
            <person name="Vergin K.L."/>
            <person name="Baptista D."/>
            <person name="Bibbs L."/>
            <person name="Eads J."/>
            <person name="Richardson T.H."/>
            <person name="Noordewier M."/>
            <person name="Rappe M.S."/>
            <person name="Short J.M."/>
            <person name="Carrington J.C."/>
            <person name="Mathur E.J."/>
        </authorList>
    </citation>
    <scope>NUCLEOTIDE SEQUENCE [LARGE SCALE GENOMIC DNA]</scope>
    <source>
        <strain evidence="1 2">HTCC1062</strain>
    </source>
</reference>
<organism evidence="1 2">
    <name type="scientific">Pelagibacter ubique (strain HTCC1062)</name>
    <dbReference type="NCBI Taxonomy" id="335992"/>
    <lineage>
        <taxon>Bacteria</taxon>
        <taxon>Pseudomonadati</taxon>
        <taxon>Pseudomonadota</taxon>
        <taxon>Alphaproteobacteria</taxon>
        <taxon>Candidatus Pelagibacterales</taxon>
        <taxon>Candidatus Pelagibacteraceae</taxon>
        <taxon>Candidatus Pelagibacter</taxon>
    </lineage>
</organism>
<evidence type="ECO:0008006" key="3">
    <source>
        <dbReference type="Google" id="ProtNLM"/>
    </source>
</evidence>
<sequence>MIKKLILIFIICSFLFSCGKKGDPQYEGNEMVFPKSVD</sequence>
<accession>Q4FNK4</accession>
<dbReference type="HOGENOM" id="CLU_3326087_0_0_5"/>
<evidence type="ECO:0000313" key="1">
    <source>
        <dbReference type="EMBL" id="AAZ21235.1"/>
    </source>
</evidence>
<name>Q4FNK4_PELUB</name>
<protein>
    <recommendedName>
        <fullName evidence="3">Lipoprotein</fullName>
    </recommendedName>
</protein>
<dbReference type="Proteomes" id="UP000002528">
    <property type="component" value="Chromosome"/>
</dbReference>
<dbReference type="AlphaFoldDB" id="Q4FNK4"/>
<dbReference type="KEGG" id="pub:SAR11_0414"/>